<feature type="signal peptide" evidence="4">
    <location>
        <begin position="1"/>
        <end position="31"/>
    </location>
</feature>
<dbReference type="EMBL" id="AP017457">
    <property type="protein sequence ID" value="BAU98896.1"/>
    <property type="molecule type" value="Genomic_DNA"/>
</dbReference>
<dbReference type="AlphaFoldDB" id="A0A173LVB0"/>
<gene>
    <name evidence="5" type="ORF">AUMI_13540</name>
</gene>
<dbReference type="KEGG" id="amin:AUMI_13540"/>
<dbReference type="Proteomes" id="UP000243847">
    <property type="component" value="Chromosome sequence1"/>
</dbReference>
<reference evidence="5 6" key="1">
    <citation type="journal article" date="2016" name="Genome Announc.">
        <title>Complete Genome Sequence of Aurantimicrobium minutum Type Strain KNCT, a Planktonic Ultramicrobacterium Isolated from River Water.</title>
        <authorList>
            <person name="Nakai R."/>
            <person name="Fujisawa T."/>
            <person name="Nakamura Y."/>
            <person name="Nishide H."/>
            <person name="Uchiyama I."/>
            <person name="Baba T."/>
            <person name="Toyoda A."/>
            <person name="Fujiyama A."/>
            <person name="Naganuma T."/>
            <person name="Niki H."/>
        </authorList>
    </citation>
    <scope>NUCLEOTIDE SEQUENCE [LARGE SCALE GENOMIC DNA]</scope>
    <source>
        <strain evidence="5 6">KNC</strain>
    </source>
</reference>
<dbReference type="RefSeq" id="WP_096380670.1">
    <property type="nucleotide sequence ID" value="NZ_AP017457.1"/>
</dbReference>
<keyword evidence="2" id="KW-0813">Transport</keyword>
<protein>
    <submittedName>
        <fullName evidence="5">Sugar ABC transporter substrate-binding protein</fullName>
    </submittedName>
</protein>
<comment type="similarity">
    <text evidence="1">Belongs to the bacterial solute-binding protein 1 family.</text>
</comment>
<accession>A0A173LVB0</accession>
<evidence type="ECO:0000256" key="3">
    <source>
        <dbReference type="ARBA" id="ARBA00022729"/>
    </source>
</evidence>
<sequence>MAVFSRKKAAVAGIAVTAVAASLMLSGCATSDSSNPNFKDCKEVTDITWLGTIKVEIQDQFTNAIDTYNATNTDCTTVTIVESPDQPFLQTVTTMYEAGEAPTIMTALQELPDMADKVMDWTGQPLAELAAPGTLDVANIDGKQVGIPVTAEAFGLLYNKAVLDAAGVDPAAIKTRSDLANAFAAVKATGVSPMHFSGLWWSLGAHLTNVYHANAADTAEGQLAVLDELTAGSKSLMDDPAFINWLDTFDLLKANTIDTATIADSDYDVAVENLATGQSAFWFMGNWAEPNLLTTTPDGEFGIMPLPINDNAGSAANENISVGVPFYIMIDTEQSTEAQQKSAIAVLTWFLTTPEGQAFWAGPVEKDGMNFIPVYEGFEVQPTTYMAQEIAKYIAAGKTLQWVNSAYPAGLQDAYGAAAQKYYDGQIDRAAFAAELEAAWKK</sequence>
<evidence type="ECO:0000256" key="2">
    <source>
        <dbReference type="ARBA" id="ARBA00022448"/>
    </source>
</evidence>
<evidence type="ECO:0000313" key="6">
    <source>
        <dbReference type="Proteomes" id="UP000243847"/>
    </source>
</evidence>
<organism evidence="5 6">
    <name type="scientific">Aurantimicrobium minutum</name>
    <dbReference type="NCBI Taxonomy" id="708131"/>
    <lineage>
        <taxon>Bacteria</taxon>
        <taxon>Bacillati</taxon>
        <taxon>Actinomycetota</taxon>
        <taxon>Actinomycetes</taxon>
        <taxon>Micrococcales</taxon>
        <taxon>Microbacteriaceae</taxon>
        <taxon>Aurantimicrobium</taxon>
    </lineage>
</organism>
<dbReference type="PANTHER" id="PTHR43649">
    <property type="entry name" value="ARABINOSE-BINDING PROTEIN-RELATED"/>
    <property type="match status" value="1"/>
</dbReference>
<evidence type="ECO:0000256" key="4">
    <source>
        <dbReference type="SAM" id="SignalP"/>
    </source>
</evidence>
<dbReference type="SUPFAM" id="SSF53850">
    <property type="entry name" value="Periplasmic binding protein-like II"/>
    <property type="match status" value="1"/>
</dbReference>
<evidence type="ECO:0000256" key="1">
    <source>
        <dbReference type="ARBA" id="ARBA00008520"/>
    </source>
</evidence>
<dbReference type="PANTHER" id="PTHR43649:SF34">
    <property type="entry name" value="ABC TRANSPORTER PERIPLASMIC-BINDING PROTEIN YCJN-RELATED"/>
    <property type="match status" value="1"/>
</dbReference>
<dbReference type="Pfam" id="PF01547">
    <property type="entry name" value="SBP_bac_1"/>
    <property type="match status" value="1"/>
</dbReference>
<dbReference type="OrthoDB" id="358201at2"/>
<dbReference type="Gene3D" id="3.40.190.10">
    <property type="entry name" value="Periplasmic binding protein-like II"/>
    <property type="match status" value="2"/>
</dbReference>
<dbReference type="GeneID" id="80451541"/>
<evidence type="ECO:0000313" key="5">
    <source>
        <dbReference type="EMBL" id="BAU98896.1"/>
    </source>
</evidence>
<name>A0A173LVB0_9MICO</name>
<feature type="chain" id="PRO_5038683758" evidence="4">
    <location>
        <begin position="32"/>
        <end position="442"/>
    </location>
</feature>
<dbReference type="PROSITE" id="PS51257">
    <property type="entry name" value="PROKAR_LIPOPROTEIN"/>
    <property type="match status" value="1"/>
</dbReference>
<dbReference type="InterPro" id="IPR006059">
    <property type="entry name" value="SBP"/>
</dbReference>
<proteinExistence type="inferred from homology"/>
<keyword evidence="3 4" id="KW-0732">Signal</keyword>
<dbReference type="InterPro" id="IPR050490">
    <property type="entry name" value="Bact_solute-bd_prot1"/>
</dbReference>